<dbReference type="Ensembl" id="ENSACAT00000055192.1">
    <property type="protein sequence ID" value="ENSACAP00000032198.1"/>
    <property type="gene ID" value="ENSACAG00000042305.1"/>
</dbReference>
<reference evidence="2" key="3">
    <citation type="submission" date="2025-09" db="UniProtKB">
        <authorList>
            <consortium name="Ensembl"/>
        </authorList>
    </citation>
    <scope>IDENTIFICATION</scope>
</reference>
<reference evidence="2" key="1">
    <citation type="submission" date="2009-12" db="EMBL/GenBank/DDBJ databases">
        <title>The Genome Sequence of Anolis carolinensis (Green Anole Lizard).</title>
        <authorList>
            <consortium name="The Genome Sequencing Platform"/>
            <person name="Di Palma F."/>
            <person name="Alfoldi J."/>
            <person name="Heiman D."/>
            <person name="Young S."/>
            <person name="Grabherr M."/>
            <person name="Johnson J."/>
            <person name="Lander E.S."/>
            <person name="Lindblad-Toh K."/>
        </authorList>
    </citation>
    <scope>NUCLEOTIDE SEQUENCE [LARGE SCALE GENOMIC DNA]</scope>
    <source>
        <strain evidence="2">JBL SC #1</strain>
    </source>
</reference>
<keyword evidence="1" id="KW-0732">Signal</keyword>
<dbReference type="InParanoid" id="A0A803TAF8"/>
<feature type="signal peptide" evidence="1">
    <location>
        <begin position="1"/>
        <end position="22"/>
    </location>
</feature>
<accession>A0A803TAF8</accession>
<evidence type="ECO:0000313" key="3">
    <source>
        <dbReference type="Proteomes" id="UP000001646"/>
    </source>
</evidence>
<feature type="chain" id="PRO_5033032025" evidence="1">
    <location>
        <begin position="23"/>
        <end position="80"/>
    </location>
</feature>
<name>A0A803TAF8_ANOCA</name>
<evidence type="ECO:0000256" key="1">
    <source>
        <dbReference type="SAM" id="SignalP"/>
    </source>
</evidence>
<organism evidence="2 3">
    <name type="scientific">Anolis carolinensis</name>
    <name type="common">Green anole</name>
    <name type="synonym">American chameleon</name>
    <dbReference type="NCBI Taxonomy" id="28377"/>
    <lineage>
        <taxon>Eukaryota</taxon>
        <taxon>Metazoa</taxon>
        <taxon>Chordata</taxon>
        <taxon>Craniata</taxon>
        <taxon>Vertebrata</taxon>
        <taxon>Euteleostomi</taxon>
        <taxon>Lepidosauria</taxon>
        <taxon>Squamata</taxon>
        <taxon>Bifurcata</taxon>
        <taxon>Unidentata</taxon>
        <taxon>Episquamata</taxon>
        <taxon>Toxicofera</taxon>
        <taxon>Iguania</taxon>
        <taxon>Dactyloidae</taxon>
        <taxon>Anolis</taxon>
    </lineage>
</organism>
<dbReference type="AlphaFoldDB" id="A0A803TAF8"/>
<sequence>MVTFQLAACSLLMTGIILQTSALDTYIAAVYEHAVILSGATPALGAHIIVTPEEGISGWQTFCIDIPIPPCIWDFLSIVI</sequence>
<protein>
    <submittedName>
        <fullName evidence="2">Uncharacterized protein</fullName>
    </submittedName>
</protein>
<proteinExistence type="predicted"/>
<evidence type="ECO:0000313" key="2">
    <source>
        <dbReference type="Ensembl" id="ENSACAP00000032198.1"/>
    </source>
</evidence>
<keyword evidence="3" id="KW-1185">Reference proteome</keyword>
<reference evidence="2" key="2">
    <citation type="submission" date="2025-08" db="UniProtKB">
        <authorList>
            <consortium name="Ensembl"/>
        </authorList>
    </citation>
    <scope>IDENTIFICATION</scope>
</reference>
<dbReference type="Proteomes" id="UP000001646">
    <property type="component" value="Unplaced"/>
</dbReference>